<evidence type="ECO:0000256" key="1">
    <source>
        <dbReference type="SAM" id="SignalP"/>
    </source>
</evidence>
<protein>
    <submittedName>
        <fullName evidence="2">Uncharacterized protein</fullName>
    </submittedName>
</protein>
<organism evidence="2 3">
    <name type="scientific">Candidatus Devosia phytovorans</name>
    <dbReference type="NCBI Taxonomy" id="3121372"/>
    <lineage>
        <taxon>Bacteria</taxon>
        <taxon>Pseudomonadati</taxon>
        <taxon>Pseudomonadota</taxon>
        <taxon>Alphaproteobacteria</taxon>
        <taxon>Hyphomicrobiales</taxon>
        <taxon>Devosiaceae</taxon>
        <taxon>Devosia</taxon>
    </lineage>
</organism>
<dbReference type="EMBL" id="CP119312">
    <property type="protein sequence ID" value="WEK05948.1"/>
    <property type="molecule type" value="Genomic_DNA"/>
</dbReference>
<feature type="chain" id="PRO_5042569405" evidence="1">
    <location>
        <begin position="24"/>
        <end position="176"/>
    </location>
</feature>
<dbReference type="Proteomes" id="UP001217476">
    <property type="component" value="Chromosome"/>
</dbReference>
<evidence type="ECO:0000313" key="2">
    <source>
        <dbReference type="EMBL" id="WEK05948.1"/>
    </source>
</evidence>
<keyword evidence="1" id="KW-0732">Signal</keyword>
<dbReference type="AlphaFoldDB" id="A0AAJ6B2Z3"/>
<reference evidence="2" key="1">
    <citation type="submission" date="2023-03" db="EMBL/GenBank/DDBJ databases">
        <title>Andean soil-derived lignocellulolytic bacterial consortium as a source of novel taxa and putative plastic-active enzymes.</title>
        <authorList>
            <person name="Diaz-Garcia L."/>
            <person name="Chuvochina M."/>
            <person name="Feuerriegel G."/>
            <person name="Bunk B."/>
            <person name="Sproer C."/>
            <person name="Streit W.R."/>
            <person name="Rodriguez L.M."/>
            <person name="Overmann J."/>
            <person name="Jimenez D.J."/>
        </authorList>
    </citation>
    <scope>NUCLEOTIDE SEQUENCE</scope>
    <source>
        <strain evidence="2">MAG 4196</strain>
    </source>
</reference>
<evidence type="ECO:0000313" key="3">
    <source>
        <dbReference type="Proteomes" id="UP001217476"/>
    </source>
</evidence>
<gene>
    <name evidence="2" type="ORF">P0Y65_06755</name>
</gene>
<name>A0AAJ6B2Z3_9HYPH</name>
<proteinExistence type="predicted"/>
<accession>A0AAJ6B2Z3</accession>
<feature type="signal peptide" evidence="1">
    <location>
        <begin position="1"/>
        <end position="23"/>
    </location>
</feature>
<sequence>MRQVFSLVLASTALALLAGPSLAKDKAEGLDLTPLLDGFVQGCDFSEPLYDLIASLRPTTRDGGTLAVPEGYADVVGEPTHEGDGEGAQIYHLPLPGQWHGQPVVGIDFVNQDDAGMFVAAVRFVGDESAVTAQFDPLVEQSQAMLDEEEMSVDFGHVVLLDNDQGVMRLICNLST</sequence>